<comment type="similarity">
    <text evidence="2">Belongs to the cytochrome P450 family.</text>
</comment>
<dbReference type="PANTHER" id="PTHR24286">
    <property type="entry name" value="CYTOCHROME P450 26"/>
    <property type="match status" value="1"/>
</dbReference>
<dbReference type="AlphaFoldDB" id="A0A381VKF0"/>
<dbReference type="PANTHER" id="PTHR24286:SF24">
    <property type="entry name" value="LANOSTEROL 14-ALPHA DEMETHYLASE"/>
    <property type="match status" value="1"/>
</dbReference>
<evidence type="ECO:0008006" key="9">
    <source>
        <dbReference type="Google" id="ProtNLM"/>
    </source>
</evidence>
<keyword evidence="3" id="KW-0349">Heme</keyword>
<dbReference type="SUPFAM" id="SSF48264">
    <property type="entry name" value="Cytochrome P450"/>
    <property type="match status" value="1"/>
</dbReference>
<keyword evidence="6" id="KW-0408">Iron</keyword>
<dbReference type="PRINTS" id="PR00385">
    <property type="entry name" value="P450"/>
</dbReference>
<evidence type="ECO:0000313" key="8">
    <source>
        <dbReference type="EMBL" id="SVA40501.1"/>
    </source>
</evidence>
<dbReference type="EMBL" id="UINC01009013">
    <property type="protein sequence ID" value="SVA40501.1"/>
    <property type="molecule type" value="Genomic_DNA"/>
</dbReference>
<evidence type="ECO:0000256" key="1">
    <source>
        <dbReference type="ARBA" id="ARBA00001971"/>
    </source>
</evidence>
<dbReference type="PRINTS" id="PR00465">
    <property type="entry name" value="EP450IV"/>
</dbReference>
<keyword evidence="5" id="KW-0560">Oxidoreductase</keyword>
<accession>A0A381VKF0</accession>
<dbReference type="InterPro" id="IPR002403">
    <property type="entry name" value="Cyt_P450_E_grp-IV"/>
</dbReference>
<dbReference type="InterPro" id="IPR036396">
    <property type="entry name" value="Cyt_P450_sf"/>
</dbReference>
<keyword evidence="7" id="KW-0503">Monooxygenase</keyword>
<dbReference type="GO" id="GO:0004497">
    <property type="term" value="F:monooxygenase activity"/>
    <property type="evidence" value="ECO:0007669"/>
    <property type="project" value="UniProtKB-KW"/>
</dbReference>
<name>A0A381VKF0_9ZZZZ</name>
<evidence type="ECO:0000256" key="7">
    <source>
        <dbReference type="ARBA" id="ARBA00023033"/>
    </source>
</evidence>
<evidence type="ECO:0000256" key="5">
    <source>
        <dbReference type="ARBA" id="ARBA00023002"/>
    </source>
</evidence>
<dbReference type="PROSITE" id="PS00086">
    <property type="entry name" value="CYTOCHROME_P450"/>
    <property type="match status" value="1"/>
</dbReference>
<dbReference type="Pfam" id="PF00067">
    <property type="entry name" value="p450"/>
    <property type="match status" value="1"/>
</dbReference>
<evidence type="ECO:0000256" key="3">
    <source>
        <dbReference type="ARBA" id="ARBA00022617"/>
    </source>
</evidence>
<dbReference type="GO" id="GO:0016705">
    <property type="term" value="F:oxidoreductase activity, acting on paired donors, with incorporation or reduction of molecular oxygen"/>
    <property type="evidence" value="ECO:0007669"/>
    <property type="project" value="InterPro"/>
</dbReference>
<dbReference type="Gene3D" id="1.10.630.10">
    <property type="entry name" value="Cytochrome P450"/>
    <property type="match status" value="1"/>
</dbReference>
<evidence type="ECO:0000256" key="4">
    <source>
        <dbReference type="ARBA" id="ARBA00022723"/>
    </source>
</evidence>
<dbReference type="GO" id="GO:0020037">
    <property type="term" value="F:heme binding"/>
    <property type="evidence" value="ECO:0007669"/>
    <property type="project" value="InterPro"/>
</dbReference>
<dbReference type="InterPro" id="IPR001128">
    <property type="entry name" value="Cyt_P450"/>
</dbReference>
<dbReference type="GO" id="GO:0005506">
    <property type="term" value="F:iron ion binding"/>
    <property type="evidence" value="ECO:0007669"/>
    <property type="project" value="InterPro"/>
</dbReference>
<gene>
    <name evidence="8" type="ORF">METZ01_LOCUS93355</name>
</gene>
<organism evidence="8">
    <name type="scientific">marine metagenome</name>
    <dbReference type="NCBI Taxonomy" id="408172"/>
    <lineage>
        <taxon>unclassified sequences</taxon>
        <taxon>metagenomes</taxon>
        <taxon>ecological metagenomes</taxon>
    </lineage>
</organism>
<evidence type="ECO:0000256" key="6">
    <source>
        <dbReference type="ARBA" id="ARBA00023004"/>
    </source>
</evidence>
<protein>
    <recommendedName>
        <fullName evidence="9">Cytochrome P450</fullName>
    </recommendedName>
</protein>
<proteinExistence type="inferred from homology"/>
<sequence length="452" mass="52738">MSNNDKSYEERKDNRDLEKFNGDYGYPFLGKTISLVKDPYSLMEEHFKKYGPISRMAIVKGQRTLLLLGPDYNEPLLFDREQNFSTAMGYKANLGNFYEEGLLLKDSDDHKRLRRATQQAFKTESLKSYIEMIQPIQDNHLENMPVGIEFTFFPRIKKTLLDVASHVFVGLNTFGKDAEKLTKNFTAISDGLITPLPYPVPFFKYWKALRSKNSLRDFFERRIDRRREEDGNDFFSQVTKAKTPEGDYLPENDISGHMSFLLFAAHDTTTSTLTNMIYLLGKNPLWQERLREEVLSLSSGTLQNEDLEKLKDMELAFKETLRLHPSVMMLTRRSIREVEICGQKIPADTHLTLGICFVHRMEEWWDDPLKFDPERFNEIRSEDKQHPYLYTPFGGGAHKCIGMHFALMNARMFLSQVLRKYKIIIDSSYNPTFQSFPMPMPKDGLKVKFEKL</sequence>
<keyword evidence="4" id="KW-0479">Metal-binding</keyword>
<dbReference type="GO" id="GO:0016125">
    <property type="term" value="P:sterol metabolic process"/>
    <property type="evidence" value="ECO:0007669"/>
    <property type="project" value="TreeGrafter"/>
</dbReference>
<evidence type="ECO:0000256" key="2">
    <source>
        <dbReference type="ARBA" id="ARBA00010617"/>
    </source>
</evidence>
<dbReference type="InterPro" id="IPR017972">
    <property type="entry name" value="Cyt_P450_CS"/>
</dbReference>
<reference evidence="8" key="1">
    <citation type="submission" date="2018-05" db="EMBL/GenBank/DDBJ databases">
        <authorList>
            <person name="Lanie J.A."/>
            <person name="Ng W.-L."/>
            <person name="Kazmierczak K.M."/>
            <person name="Andrzejewski T.M."/>
            <person name="Davidsen T.M."/>
            <person name="Wayne K.J."/>
            <person name="Tettelin H."/>
            <person name="Glass J.I."/>
            <person name="Rusch D."/>
            <person name="Podicherti R."/>
            <person name="Tsui H.-C.T."/>
            <person name="Winkler M.E."/>
        </authorList>
    </citation>
    <scope>NUCLEOTIDE SEQUENCE</scope>
</reference>
<comment type="cofactor">
    <cofactor evidence="1">
        <name>heme</name>
        <dbReference type="ChEBI" id="CHEBI:30413"/>
    </cofactor>
</comment>